<protein>
    <submittedName>
        <fullName evidence="2">Uncharacterized protein</fullName>
    </submittedName>
</protein>
<evidence type="ECO:0000313" key="2">
    <source>
        <dbReference type="EMBL" id="KAL1651363.1"/>
    </source>
</evidence>
<evidence type="ECO:0000256" key="1">
    <source>
        <dbReference type="SAM" id="Phobius"/>
    </source>
</evidence>
<keyword evidence="1" id="KW-0812">Transmembrane</keyword>
<name>A0ABR3U4A9_9PEZI</name>
<dbReference type="EMBL" id="JAKEKT020000002">
    <property type="protein sequence ID" value="KAL1651363.1"/>
    <property type="molecule type" value="Genomic_DNA"/>
</dbReference>
<comment type="caution">
    <text evidence="2">The sequence shown here is derived from an EMBL/GenBank/DDBJ whole genome shotgun (WGS) entry which is preliminary data.</text>
</comment>
<keyword evidence="1" id="KW-1133">Transmembrane helix</keyword>
<accession>A0ABR3U4A9</accession>
<reference evidence="2 3" key="1">
    <citation type="journal article" date="2023" name="Plant Dis.">
        <title>First Report of Diplodia intermedia Causing Canker and Dieback Diseases on Apple Trees in Canada.</title>
        <authorList>
            <person name="Ellouze W."/>
            <person name="Ilyukhin E."/>
            <person name="Sulman M."/>
            <person name="Ali S."/>
        </authorList>
    </citation>
    <scope>NUCLEOTIDE SEQUENCE [LARGE SCALE GENOMIC DNA]</scope>
    <source>
        <strain evidence="2 3">M45-28</strain>
    </source>
</reference>
<gene>
    <name evidence="2" type="ORF">SLS58_000703</name>
</gene>
<evidence type="ECO:0000313" key="3">
    <source>
        <dbReference type="Proteomes" id="UP001521184"/>
    </source>
</evidence>
<keyword evidence="3" id="KW-1185">Reference proteome</keyword>
<organism evidence="2 3">
    <name type="scientific">Diplodia intermedia</name>
    <dbReference type="NCBI Taxonomy" id="856260"/>
    <lineage>
        <taxon>Eukaryota</taxon>
        <taxon>Fungi</taxon>
        <taxon>Dikarya</taxon>
        <taxon>Ascomycota</taxon>
        <taxon>Pezizomycotina</taxon>
        <taxon>Dothideomycetes</taxon>
        <taxon>Dothideomycetes incertae sedis</taxon>
        <taxon>Botryosphaeriales</taxon>
        <taxon>Botryosphaeriaceae</taxon>
        <taxon>Diplodia</taxon>
    </lineage>
</organism>
<feature type="transmembrane region" description="Helical" evidence="1">
    <location>
        <begin position="44"/>
        <end position="69"/>
    </location>
</feature>
<proteinExistence type="predicted"/>
<sequence length="82" mass="9088">MANMSTFNFATGSAEDDIYTGVWTNWTRGRVFGATITVASRNGALLVAFLDLSVSLAGTVIWRIAYFVLQRHQKALFITSIR</sequence>
<keyword evidence="1" id="KW-0472">Membrane</keyword>
<dbReference type="Proteomes" id="UP001521184">
    <property type="component" value="Unassembled WGS sequence"/>
</dbReference>